<dbReference type="EMBL" id="JACHCB010000001">
    <property type="protein sequence ID" value="MBB6108017.1"/>
    <property type="molecule type" value="Genomic_DNA"/>
</dbReference>
<evidence type="ECO:0000313" key="4">
    <source>
        <dbReference type="Proteomes" id="UP000548326"/>
    </source>
</evidence>
<dbReference type="EMBL" id="JACHCA010000001">
    <property type="protein sequence ID" value="MBB6125911.1"/>
    <property type="molecule type" value="Genomic_DNA"/>
</dbReference>
<dbReference type="AlphaFoldDB" id="A0A1N6NBM2"/>
<sequence>MTVLSTISKHQDIVQLAYLKLIIIPLWISKVLFADNELIHKTGV</sequence>
<evidence type="ECO:0000313" key="2">
    <source>
        <dbReference type="EMBL" id="MBB6125911.1"/>
    </source>
</evidence>
<accession>A0A1N6NBM2</accession>
<organism evidence="2 4">
    <name type="scientific">Mucilaginibacter lappiensis</name>
    <dbReference type="NCBI Taxonomy" id="354630"/>
    <lineage>
        <taxon>Bacteria</taxon>
        <taxon>Pseudomonadati</taxon>
        <taxon>Bacteroidota</taxon>
        <taxon>Sphingobacteriia</taxon>
        <taxon>Sphingobacteriales</taxon>
        <taxon>Sphingobacteriaceae</taxon>
        <taxon>Mucilaginibacter</taxon>
    </lineage>
</organism>
<dbReference type="Proteomes" id="UP000541583">
    <property type="component" value="Unassembled WGS sequence"/>
</dbReference>
<evidence type="ECO:0000313" key="1">
    <source>
        <dbReference type="EMBL" id="MBB6108017.1"/>
    </source>
</evidence>
<evidence type="ECO:0000313" key="3">
    <source>
        <dbReference type="Proteomes" id="UP000541583"/>
    </source>
</evidence>
<reference evidence="3 4" key="1">
    <citation type="submission" date="2020-08" db="EMBL/GenBank/DDBJ databases">
        <title>Genomic Encyclopedia of Type Strains, Phase IV (KMG-V): Genome sequencing to study the core and pangenomes of soil and plant-associated prokaryotes.</title>
        <authorList>
            <person name="Whitman W."/>
        </authorList>
    </citation>
    <scope>NUCLEOTIDE SEQUENCE [LARGE SCALE GENOMIC DNA]</scope>
    <source>
        <strain evidence="1 3">ANJLi2</strain>
        <strain evidence="2 4">MP601</strain>
    </source>
</reference>
<protein>
    <submittedName>
        <fullName evidence="2">Uncharacterized protein</fullName>
    </submittedName>
</protein>
<gene>
    <name evidence="2" type="ORF">HDF22_000012</name>
    <name evidence="1" type="ORF">HDF23_000747</name>
</gene>
<proteinExistence type="predicted"/>
<comment type="caution">
    <text evidence="2">The sequence shown here is derived from an EMBL/GenBank/DDBJ whole genome shotgun (WGS) entry which is preliminary data.</text>
</comment>
<dbReference type="Proteomes" id="UP000548326">
    <property type="component" value="Unassembled WGS sequence"/>
</dbReference>
<keyword evidence="3" id="KW-1185">Reference proteome</keyword>
<name>A0A1N6NBM2_9SPHI</name>